<dbReference type="PANTHER" id="PTHR46880:SF5">
    <property type="entry name" value="DUF4371 DOMAIN-CONTAINING PROTEIN"/>
    <property type="match status" value="1"/>
</dbReference>
<dbReference type="InterPro" id="IPR057456">
    <property type="entry name" value="Znf_C17orf113"/>
</dbReference>
<feature type="domain" description="C17orf113 probable zinc finger" evidence="1">
    <location>
        <begin position="25"/>
        <end position="86"/>
    </location>
</feature>
<organism evidence="2 3">
    <name type="scientific">Patella caerulea</name>
    <name type="common">Rayed Mediterranean limpet</name>
    <dbReference type="NCBI Taxonomy" id="87958"/>
    <lineage>
        <taxon>Eukaryota</taxon>
        <taxon>Metazoa</taxon>
        <taxon>Spiralia</taxon>
        <taxon>Lophotrochozoa</taxon>
        <taxon>Mollusca</taxon>
        <taxon>Gastropoda</taxon>
        <taxon>Patellogastropoda</taxon>
        <taxon>Patelloidea</taxon>
        <taxon>Patellidae</taxon>
        <taxon>Patella</taxon>
    </lineage>
</organism>
<sequence length="218" mass="25283">MARLEKDAIASRGIPKKWPLPKYEKWLVCDQENHLLFCKVCVQFGRPVGRDGKTNHFVTGSRGFRTSKLQNHVENDEHILALSAQYASEIKPGQSEIEKGIINLNEKETAKLSKLFITAFYLAQREMPFTEFVELLRLQTVNFDVDLMANYASDKQAKTFVQEITDTMMQDVKRGCFIILCDCYTDSSVIEEEIIYLRYIELNRLNVNQLLSIYVLWD</sequence>
<dbReference type="Proteomes" id="UP001347796">
    <property type="component" value="Unassembled WGS sequence"/>
</dbReference>
<proteinExistence type="predicted"/>
<gene>
    <name evidence="2" type="ORF">SNE40_013016</name>
</gene>
<keyword evidence="3" id="KW-1185">Reference proteome</keyword>
<protein>
    <recommendedName>
        <fullName evidence="1">C17orf113 probable zinc finger domain-containing protein</fullName>
    </recommendedName>
</protein>
<name>A0AAN8JLD3_PATCE</name>
<accession>A0AAN8JLD3</accession>
<dbReference type="AlphaFoldDB" id="A0AAN8JLD3"/>
<reference evidence="2 3" key="1">
    <citation type="submission" date="2024-01" db="EMBL/GenBank/DDBJ databases">
        <title>The genome of the rayed Mediterranean limpet Patella caerulea (Linnaeus, 1758).</title>
        <authorList>
            <person name="Anh-Thu Weber A."/>
            <person name="Halstead-Nussloch G."/>
        </authorList>
    </citation>
    <scope>NUCLEOTIDE SEQUENCE [LARGE SCALE GENOMIC DNA]</scope>
    <source>
        <strain evidence="2">AATW-2023a</strain>
        <tissue evidence="2">Whole specimen</tissue>
    </source>
</reference>
<comment type="caution">
    <text evidence="2">The sequence shown here is derived from an EMBL/GenBank/DDBJ whole genome shotgun (WGS) entry which is preliminary data.</text>
</comment>
<evidence type="ECO:0000259" key="1">
    <source>
        <dbReference type="Pfam" id="PF25431"/>
    </source>
</evidence>
<dbReference type="Pfam" id="PF25431">
    <property type="entry name" value="zf-C17orf113"/>
    <property type="match status" value="1"/>
</dbReference>
<dbReference type="EMBL" id="JAZGQO010000009">
    <property type="protein sequence ID" value="KAK6178206.1"/>
    <property type="molecule type" value="Genomic_DNA"/>
</dbReference>
<evidence type="ECO:0000313" key="3">
    <source>
        <dbReference type="Proteomes" id="UP001347796"/>
    </source>
</evidence>
<evidence type="ECO:0000313" key="2">
    <source>
        <dbReference type="EMBL" id="KAK6178206.1"/>
    </source>
</evidence>
<dbReference type="PANTHER" id="PTHR46880">
    <property type="entry name" value="RAS-ASSOCIATING DOMAIN-CONTAINING PROTEIN"/>
    <property type="match status" value="1"/>
</dbReference>